<name>A0A812U5R7_9DINO</name>
<feature type="domain" description="N-acetyltransferase" evidence="1">
    <location>
        <begin position="66"/>
        <end position="211"/>
    </location>
</feature>
<dbReference type="Gene3D" id="3.40.630.30">
    <property type="match status" value="1"/>
</dbReference>
<proteinExistence type="predicted"/>
<dbReference type="GO" id="GO:0016747">
    <property type="term" value="F:acyltransferase activity, transferring groups other than amino-acyl groups"/>
    <property type="evidence" value="ECO:0007669"/>
    <property type="project" value="InterPro"/>
</dbReference>
<reference evidence="2" key="1">
    <citation type="submission" date="2021-02" db="EMBL/GenBank/DDBJ databases">
        <authorList>
            <person name="Dougan E. K."/>
            <person name="Rhodes N."/>
            <person name="Thang M."/>
            <person name="Chan C."/>
        </authorList>
    </citation>
    <scope>NUCLEOTIDE SEQUENCE</scope>
</reference>
<dbReference type="Proteomes" id="UP000604046">
    <property type="component" value="Unassembled WGS sequence"/>
</dbReference>
<gene>
    <name evidence="2" type="ORF">SNAT2548_LOCUS31932</name>
</gene>
<evidence type="ECO:0000313" key="2">
    <source>
        <dbReference type="EMBL" id="CAE7564365.1"/>
    </source>
</evidence>
<dbReference type="EMBL" id="CAJNDS010002684">
    <property type="protein sequence ID" value="CAE7564365.1"/>
    <property type="molecule type" value="Genomic_DNA"/>
</dbReference>
<keyword evidence="3" id="KW-1185">Reference proteome</keyword>
<evidence type="ECO:0000313" key="3">
    <source>
        <dbReference type="Proteomes" id="UP000604046"/>
    </source>
</evidence>
<dbReference type="CDD" id="cd04301">
    <property type="entry name" value="NAT_SF"/>
    <property type="match status" value="1"/>
</dbReference>
<evidence type="ECO:0000259" key="1">
    <source>
        <dbReference type="PROSITE" id="PS51186"/>
    </source>
</evidence>
<dbReference type="Pfam" id="PF00583">
    <property type="entry name" value="Acetyltransf_1"/>
    <property type="match status" value="1"/>
</dbReference>
<accession>A0A812U5R7</accession>
<dbReference type="InterPro" id="IPR000182">
    <property type="entry name" value="GNAT_dom"/>
</dbReference>
<protein>
    <recommendedName>
        <fullName evidence="1">N-acetyltransferase domain-containing protein</fullName>
    </recommendedName>
</protein>
<dbReference type="SUPFAM" id="SSF55729">
    <property type="entry name" value="Acyl-CoA N-acyltransferases (Nat)"/>
    <property type="match status" value="1"/>
</dbReference>
<sequence>MAGESGITYRRGRARDCEGVQKVFHESGFVMYDGPEDGPTEAHFIATWNGRWAERLSHPDQVFAVAEYREEGAEAVIVGFGRMQRDRPRMRMSVEEAALHEEPDAEGGDEGQTEQIEQTELTGPTYDAELMSLFVLSAFQGCGIGSNLFRCVSEIAREEFKAKTAFCWCVDLEQSRKFYANVGGELVGRKFVDTRRGIRPQTAFAFQLSSSSS</sequence>
<dbReference type="PROSITE" id="PS51186">
    <property type="entry name" value="GNAT"/>
    <property type="match status" value="1"/>
</dbReference>
<comment type="caution">
    <text evidence="2">The sequence shown here is derived from an EMBL/GenBank/DDBJ whole genome shotgun (WGS) entry which is preliminary data.</text>
</comment>
<dbReference type="AlphaFoldDB" id="A0A812U5R7"/>
<dbReference type="InterPro" id="IPR016181">
    <property type="entry name" value="Acyl_CoA_acyltransferase"/>
</dbReference>
<organism evidence="2 3">
    <name type="scientific">Symbiodinium natans</name>
    <dbReference type="NCBI Taxonomy" id="878477"/>
    <lineage>
        <taxon>Eukaryota</taxon>
        <taxon>Sar</taxon>
        <taxon>Alveolata</taxon>
        <taxon>Dinophyceae</taxon>
        <taxon>Suessiales</taxon>
        <taxon>Symbiodiniaceae</taxon>
        <taxon>Symbiodinium</taxon>
    </lineage>
</organism>